<evidence type="ECO:0000256" key="7">
    <source>
        <dbReference type="ARBA" id="ARBA00022795"/>
    </source>
</evidence>
<evidence type="ECO:0000256" key="10">
    <source>
        <dbReference type="ARBA" id="ARBA00023136"/>
    </source>
</evidence>
<dbReference type="GO" id="GO:0005886">
    <property type="term" value="C:plasma membrane"/>
    <property type="evidence" value="ECO:0007669"/>
    <property type="project" value="UniProtKB-SubCell"/>
</dbReference>
<name>A0A0D2JVE4_9BACT</name>
<evidence type="ECO:0000256" key="4">
    <source>
        <dbReference type="ARBA" id="ARBA00022448"/>
    </source>
</evidence>
<evidence type="ECO:0000256" key="5">
    <source>
        <dbReference type="ARBA" id="ARBA00022475"/>
    </source>
</evidence>
<evidence type="ECO:0000256" key="11">
    <source>
        <dbReference type="ARBA" id="ARBA00023225"/>
    </source>
</evidence>
<dbReference type="RefSeq" id="WP_044349223.1">
    <property type="nucleotide sequence ID" value="NZ_AZAC01000015.1"/>
</dbReference>
<reference evidence="15 16" key="1">
    <citation type="submission" date="2013-11" db="EMBL/GenBank/DDBJ databases">
        <title>Metagenomic analysis of a methanogenic consortium involved in long chain n-alkane degradation.</title>
        <authorList>
            <person name="Davidova I.A."/>
            <person name="Callaghan A.V."/>
            <person name="Wawrik B."/>
            <person name="Pruitt S."/>
            <person name="Marks C."/>
            <person name="Duncan K.E."/>
            <person name="Suflita J.M."/>
        </authorList>
    </citation>
    <scope>NUCLEOTIDE SEQUENCE [LARGE SCALE GENOMIC DNA]</scope>
    <source>
        <strain evidence="15 16">SPR</strain>
    </source>
</reference>
<feature type="transmembrane region" description="Helical" evidence="13">
    <location>
        <begin position="33"/>
        <end position="53"/>
    </location>
</feature>
<feature type="region of interest" description="Disordered" evidence="14">
    <location>
        <begin position="1"/>
        <end position="25"/>
    </location>
</feature>
<comment type="similarity">
    <text evidence="2 13">Belongs to the type III secretion exporter family.</text>
</comment>
<dbReference type="InterPro" id="IPR029025">
    <property type="entry name" value="T3SS_substrate_exporter_C"/>
</dbReference>
<comment type="caution">
    <text evidence="15">The sequence shown here is derived from an EMBL/GenBank/DDBJ whole genome shotgun (WGS) entry which is preliminary data.</text>
</comment>
<dbReference type="GO" id="GO:0044780">
    <property type="term" value="P:bacterial-type flagellum assembly"/>
    <property type="evidence" value="ECO:0007669"/>
    <property type="project" value="InterPro"/>
</dbReference>
<dbReference type="PANTHER" id="PTHR30531:SF12">
    <property type="entry name" value="FLAGELLAR BIOSYNTHETIC PROTEIN FLHB"/>
    <property type="match status" value="1"/>
</dbReference>
<dbReference type="InParanoid" id="A0A0D2JVE4"/>
<dbReference type="PRINTS" id="PR00950">
    <property type="entry name" value="TYPE3IMSPROT"/>
</dbReference>
<dbReference type="AlphaFoldDB" id="A0A0D2JVE4"/>
<feature type="transmembrane region" description="Helical" evidence="13">
    <location>
        <begin position="138"/>
        <end position="162"/>
    </location>
</feature>
<dbReference type="STRING" id="1429043.X474_13625"/>
<evidence type="ECO:0000256" key="12">
    <source>
        <dbReference type="ARBA" id="ARBA00025078"/>
    </source>
</evidence>
<dbReference type="SUPFAM" id="SSF160544">
    <property type="entry name" value="EscU C-terminal domain-like"/>
    <property type="match status" value="1"/>
</dbReference>
<keyword evidence="4 13" id="KW-0813">Transport</keyword>
<comment type="function">
    <text evidence="12 13">Required for formation of the rod structure in the basal body of the flagellar apparatus. Together with FliI and FliH, may constitute the export apparatus of flagellin.</text>
</comment>
<sequence>MADKGAQDKTEKPTSRRRQKAREQGQVIKSQELNSVAVLITGLMAIWFGGGYLSSQISNLMRETFANVAQINFSPSEAAAMITKYIGYFLITAVPVWLAVFVAAALVNIAQVGFLLAPKRLKPDLSKLSPLKGFKKFFALRTFVEAIKNILKLTIVGFVAYLTVRAEWENLPDLGQEEVIQIVSYIIDVCFTIFWRCVLAMFVLAVMDWAYQKYEHEKELKMSKQEVKDEYKQTEGDPQVKSRIRSLQREQARNRMMAEVPQADVVVTNPTHLAVALAYRSHEMDAPEVVAKGANKIALKIKEIARENGVPVIEDKPLAQALFKAVEVGQSIPGELYETVATILAHVYRMKNRHREVLNRAGKGS</sequence>
<evidence type="ECO:0000256" key="6">
    <source>
        <dbReference type="ARBA" id="ARBA00022692"/>
    </source>
</evidence>
<keyword evidence="8 13" id="KW-0653">Protein transport</keyword>
<dbReference type="FunCoup" id="A0A0D2JVE4">
    <property type="interactions" value="94"/>
</dbReference>
<keyword evidence="5 13" id="KW-1003">Cell membrane</keyword>
<organism evidence="15 16">
    <name type="scientific">Dethiosulfatarculus sandiegensis</name>
    <dbReference type="NCBI Taxonomy" id="1429043"/>
    <lineage>
        <taxon>Bacteria</taxon>
        <taxon>Pseudomonadati</taxon>
        <taxon>Thermodesulfobacteriota</taxon>
        <taxon>Desulfarculia</taxon>
        <taxon>Desulfarculales</taxon>
        <taxon>Desulfarculaceae</taxon>
        <taxon>Dethiosulfatarculus</taxon>
    </lineage>
</organism>
<keyword evidence="11 13" id="KW-1006">Bacterial flagellum protein export</keyword>
<dbReference type="PANTHER" id="PTHR30531">
    <property type="entry name" value="FLAGELLAR BIOSYNTHETIC PROTEIN FLHB"/>
    <property type="match status" value="1"/>
</dbReference>
<dbReference type="PATRIC" id="fig|1429043.3.peg.2893"/>
<dbReference type="InterPro" id="IPR006136">
    <property type="entry name" value="FlhB"/>
</dbReference>
<proteinExistence type="inferred from homology"/>
<evidence type="ECO:0000256" key="13">
    <source>
        <dbReference type="RuleBase" id="RU364091"/>
    </source>
</evidence>
<protein>
    <recommendedName>
        <fullName evidence="3 13">Flagellar biosynthetic protein FlhB</fullName>
    </recommendedName>
</protein>
<dbReference type="Proteomes" id="UP000032233">
    <property type="component" value="Unassembled WGS sequence"/>
</dbReference>
<keyword evidence="6 13" id="KW-0812">Transmembrane</keyword>
<gene>
    <name evidence="13" type="primary">flhB</name>
    <name evidence="15" type="ORF">X474_13625</name>
</gene>
<feature type="transmembrane region" description="Helical" evidence="13">
    <location>
        <begin position="182"/>
        <end position="211"/>
    </location>
</feature>
<keyword evidence="7 13" id="KW-1005">Bacterial flagellum biogenesis</keyword>
<evidence type="ECO:0000256" key="3">
    <source>
        <dbReference type="ARBA" id="ARBA00021622"/>
    </source>
</evidence>
<keyword evidence="9 13" id="KW-1133">Transmembrane helix</keyword>
<evidence type="ECO:0000256" key="9">
    <source>
        <dbReference type="ARBA" id="ARBA00022989"/>
    </source>
</evidence>
<dbReference type="GO" id="GO:0009306">
    <property type="term" value="P:protein secretion"/>
    <property type="evidence" value="ECO:0007669"/>
    <property type="project" value="InterPro"/>
</dbReference>
<evidence type="ECO:0000313" key="16">
    <source>
        <dbReference type="Proteomes" id="UP000032233"/>
    </source>
</evidence>
<evidence type="ECO:0000256" key="14">
    <source>
        <dbReference type="SAM" id="MobiDB-lite"/>
    </source>
</evidence>
<comment type="subcellular location">
    <subcellularLocation>
        <location evidence="1">Cell membrane</location>
        <topology evidence="1">Multi-pass membrane protein</topology>
    </subcellularLocation>
</comment>
<evidence type="ECO:0000313" key="15">
    <source>
        <dbReference type="EMBL" id="KIX13520.1"/>
    </source>
</evidence>
<dbReference type="OrthoDB" id="9807950at2"/>
<evidence type="ECO:0000256" key="8">
    <source>
        <dbReference type="ARBA" id="ARBA00022927"/>
    </source>
</evidence>
<evidence type="ECO:0000256" key="2">
    <source>
        <dbReference type="ARBA" id="ARBA00010690"/>
    </source>
</evidence>
<keyword evidence="16" id="KW-1185">Reference proteome</keyword>
<keyword evidence="10 13" id="KW-0472">Membrane</keyword>
<dbReference type="Pfam" id="PF01312">
    <property type="entry name" value="Bac_export_2"/>
    <property type="match status" value="1"/>
</dbReference>
<feature type="compositionally biased region" description="Basic and acidic residues" evidence="14">
    <location>
        <begin position="1"/>
        <end position="14"/>
    </location>
</feature>
<feature type="transmembrane region" description="Helical" evidence="13">
    <location>
        <begin position="85"/>
        <end position="117"/>
    </location>
</feature>
<dbReference type="Gene3D" id="6.10.250.2080">
    <property type="match status" value="1"/>
</dbReference>
<dbReference type="InterPro" id="IPR006135">
    <property type="entry name" value="T3SS_substrate_exporter"/>
</dbReference>
<accession>A0A0D2JVE4</accession>
<evidence type="ECO:0000256" key="1">
    <source>
        <dbReference type="ARBA" id="ARBA00004651"/>
    </source>
</evidence>
<dbReference type="NCBIfam" id="TIGR00328">
    <property type="entry name" value="flhB"/>
    <property type="match status" value="1"/>
</dbReference>
<dbReference type="FunFam" id="3.40.1690.10:FF:000001">
    <property type="entry name" value="Flagellar biosynthetic protein FlhB"/>
    <property type="match status" value="1"/>
</dbReference>
<dbReference type="EMBL" id="AZAC01000015">
    <property type="protein sequence ID" value="KIX13520.1"/>
    <property type="molecule type" value="Genomic_DNA"/>
</dbReference>
<dbReference type="Gene3D" id="3.40.1690.10">
    <property type="entry name" value="secretion proteins EscU"/>
    <property type="match status" value="1"/>
</dbReference>